<dbReference type="Gene3D" id="3.40.1110.10">
    <property type="entry name" value="Calcium-transporting ATPase, cytoplasmic domain N"/>
    <property type="match status" value="1"/>
</dbReference>
<evidence type="ECO:0000256" key="8">
    <source>
        <dbReference type="SAM" id="Phobius"/>
    </source>
</evidence>
<dbReference type="NCBIfam" id="TIGR01494">
    <property type="entry name" value="ATPase_P-type"/>
    <property type="match status" value="1"/>
</dbReference>
<feature type="domain" description="P-type ATPase A" evidence="9">
    <location>
        <begin position="141"/>
        <end position="242"/>
    </location>
</feature>
<dbReference type="SUPFAM" id="SSF81665">
    <property type="entry name" value="Calcium ATPase, transmembrane domain M"/>
    <property type="match status" value="1"/>
</dbReference>
<keyword evidence="11" id="KW-1185">Reference proteome</keyword>
<evidence type="ECO:0000256" key="1">
    <source>
        <dbReference type="ARBA" id="ARBA00004370"/>
    </source>
</evidence>
<dbReference type="InterPro" id="IPR027256">
    <property type="entry name" value="P-typ_ATPase_IB"/>
</dbReference>
<dbReference type="GO" id="GO:0046872">
    <property type="term" value="F:metal ion binding"/>
    <property type="evidence" value="ECO:0007669"/>
    <property type="project" value="UniProtKB-KW"/>
</dbReference>
<dbReference type="EC" id="3.6.3.5" evidence="10"/>
<evidence type="ECO:0000256" key="4">
    <source>
        <dbReference type="ARBA" id="ARBA00022723"/>
    </source>
</evidence>
<evidence type="ECO:0000313" key="10">
    <source>
        <dbReference type="EMBL" id="AKB29563.1"/>
    </source>
</evidence>
<dbReference type="InterPro" id="IPR023299">
    <property type="entry name" value="ATPase_P-typ_cyto_dom_N"/>
</dbReference>
<evidence type="ECO:0000256" key="2">
    <source>
        <dbReference type="ARBA" id="ARBA00006024"/>
    </source>
</evidence>
<dbReference type="InterPro" id="IPR023298">
    <property type="entry name" value="ATPase_P-typ_TM_dom_sf"/>
</dbReference>
<protein>
    <submittedName>
        <fullName evidence="10">Lead, cadmium, zinc and mercury transporting ATPase</fullName>
        <ecNumber evidence="10">3.6.3.3</ecNumber>
        <ecNumber evidence="10">3.6.3.4</ecNumber>
        <ecNumber evidence="10">3.6.3.5</ecNumber>
    </submittedName>
</protein>
<keyword evidence="5" id="KW-1278">Translocase</keyword>
<keyword evidence="4" id="KW-0479">Metal-binding</keyword>
<feature type="transmembrane region" description="Helical" evidence="8">
    <location>
        <begin position="594"/>
        <end position="613"/>
    </location>
</feature>
<dbReference type="InterPro" id="IPR059000">
    <property type="entry name" value="ATPase_P-type_domA"/>
</dbReference>
<organism evidence="10 11">
    <name type="scientific">Methanosarcina siciliae T4/M</name>
    <dbReference type="NCBI Taxonomy" id="1434120"/>
    <lineage>
        <taxon>Archaea</taxon>
        <taxon>Methanobacteriati</taxon>
        <taxon>Methanobacteriota</taxon>
        <taxon>Stenosarchaea group</taxon>
        <taxon>Methanomicrobia</taxon>
        <taxon>Methanosarcinales</taxon>
        <taxon>Methanosarcinaceae</taxon>
        <taxon>Methanosarcina</taxon>
    </lineage>
</organism>
<keyword evidence="10" id="KW-0378">Hydrolase</keyword>
<keyword evidence="3 8" id="KW-0812">Transmembrane</keyword>
<feature type="transmembrane region" description="Helical" evidence="8">
    <location>
        <begin position="259"/>
        <end position="277"/>
    </location>
</feature>
<dbReference type="SUPFAM" id="SSF56784">
    <property type="entry name" value="HAD-like"/>
    <property type="match status" value="1"/>
</dbReference>
<feature type="transmembrane region" description="Helical" evidence="8">
    <location>
        <begin position="283"/>
        <end position="312"/>
    </location>
</feature>
<dbReference type="SUPFAM" id="SSF81653">
    <property type="entry name" value="Calcium ATPase, transduction domain A"/>
    <property type="match status" value="1"/>
</dbReference>
<gene>
    <name evidence="10" type="ORF">MSSIT_2844</name>
</gene>
<evidence type="ECO:0000313" key="11">
    <source>
        <dbReference type="Proteomes" id="UP000033111"/>
    </source>
</evidence>
<dbReference type="GO" id="GO:0019829">
    <property type="term" value="F:ATPase-coupled monoatomic cation transmembrane transporter activity"/>
    <property type="evidence" value="ECO:0007669"/>
    <property type="project" value="InterPro"/>
</dbReference>
<dbReference type="InterPro" id="IPR044492">
    <property type="entry name" value="P_typ_ATPase_HD_dom"/>
</dbReference>
<dbReference type="InterPro" id="IPR051014">
    <property type="entry name" value="Cation_Transport_ATPase_IB"/>
</dbReference>
<dbReference type="InterPro" id="IPR018303">
    <property type="entry name" value="ATPase_P-typ_P_site"/>
</dbReference>
<dbReference type="FunFam" id="2.70.150.10:FF:000002">
    <property type="entry name" value="Copper-transporting ATPase 1, putative"/>
    <property type="match status" value="1"/>
</dbReference>
<evidence type="ECO:0000256" key="6">
    <source>
        <dbReference type="ARBA" id="ARBA00022989"/>
    </source>
</evidence>
<dbReference type="GO" id="GO:0016887">
    <property type="term" value="F:ATP hydrolysis activity"/>
    <property type="evidence" value="ECO:0007669"/>
    <property type="project" value="InterPro"/>
</dbReference>
<dbReference type="PANTHER" id="PTHR48085">
    <property type="entry name" value="CADMIUM/ZINC-TRANSPORTING ATPASE HMA2-RELATED"/>
    <property type="match status" value="1"/>
</dbReference>
<dbReference type="Proteomes" id="UP000033111">
    <property type="component" value="Chromosome"/>
</dbReference>
<feature type="transmembrane region" description="Helical" evidence="8">
    <location>
        <begin position="93"/>
        <end position="121"/>
    </location>
</feature>
<evidence type="ECO:0000256" key="7">
    <source>
        <dbReference type="ARBA" id="ARBA00023136"/>
    </source>
</evidence>
<dbReference type="PANTHER" id="PTHR48085:SF5">
    <property type="entry name" value="CADMIUM_ZINC-TRANSPORTING ATPASE HMA4-RELATED"/>
    <property type="match status" value="1"/>
</dbReference>
<evidence type="ECO:0000256" key="5">
    <source>
        <dbReference type="ARBA" id="ARBA00022967"/>
    </source>
</evidence>
<dbReference type="InterPro" id="IPR023214">
    <property type="entry name" value="HAD_sf"/>
</dbReference>
<dbReference type="PRINTS" id="PR00119">
    <property type="entry name" value="CATATPASE"/>
</dbReference>
<dbReference type="Gene3D" id="2.70.150.10">
    <property type="entry name" value="Calcium-transporting ATPase, cytoplasmic transduction domain A"/>
    <property type="match status" value="1"/>
</dbReference>
<dbReference type="GO" id="GO:0005524">
    <property type="term" value="F:ATP binding"/>
    <property type="evidence" value="ECO:0007669"/>
    <property type="project" value="InterPro"/>
</dbReference>
<dbReference type="Pfam" id="PF00702">
    <property type="entry name" value="Hydrolase"/>
    <property type="match status" value="1"/>
</dbReference>
<dbReference type="EC" id="3.6.3.4" evidence="10"/>
<comment type="similarity">
    <text evidence="2">Belongs to the cation transport ATPase (P-type) (TC 3.A.3) family. Type IB subfamily.</text>
</comment>
<dbReference type="AlphaFoldDB" id="A0A0E3P6W5"/>
<dbReference type="Pfam" id="PF00122">
    <property type="entry name" value="E1-E2_ATPase"/>
    <property type="match status" value="1"/>
</dbReference>
<dbReference type="HOGENOM" id="CLU_001771_6_4_2"/>
<name>A0A0E3P6W5_9EURY</name>
<dbReference type="PATRIC" id="fig|1434120.4.peg.3716"/>
<evidence type="ECO:0000256" key="3">
    <source>
        <dbReference type="ARBA" id="ARBA00022692"/>
    </source>
</evidence>
<dbReference type="PROSITE" id="PS00154">
    <property type="entry name" value="ATPASE_E1_E2"/>
    <property type="match status" value="1"/>
</dbReference>
<dbReference type="Gene3D" id="3.40.50.1000">
    <property type="entry name" value="HAD superfamily/HAD-like"/>
    <property type="match status" value="1"/>
</dbReference>
<reference evidence="10 11" key="1">
    <citation type="submission" date="2014-07" db="EMBL/GenBank/DDBJ databases">
        <title>Methanogenic archaea and the global carbon cycle.</title>
        <authorList>
            <person name="Henriksen J.R."/>
            <person name="Luke J."/>
            <person name="Reinhart S."/>
            <person name="Benedict M.N."/>
            <person name="Youngblut N.D."/>
            <person name="Metcalf M.E."/>
            <person name="Whitaker R.J."/>
            <person name="Metcalf W.W."/>
        </authorList>
    </citation>
    <scope>NUCLEOTIDE SEQUENCE [LARGE SCALE GENOMIC DNA]</scope>
    <source>
        <strain evidence="10 11">T4/M</strain>
    </source>
</reference>
<dbReference type="OrthoDB" id="8588at2157"/>
<dbReference type="InterPro" id="IPR008250">
    <property type="entry name" value="ATPase_P-typ_transduc_dom_A_sf"/>
</dbReference>
<dbReference type="InterPro" id="IPR036412">
    <property type="entry name" value="HAD-like_sf"/>
</dbReference>
<accession>A0A0E3P6W5</accession>
<dbReference type="InterPro" id="IPR001757">
    <property type="entry name" value="P_typ_ATPase"/>
</dbReference>
<dbReference type="PRINTS" id="PR00941">
    <property type="entry name" value="CDATPASE"/>
</dbReference>
<feature type="transmembrane region" description="Helical" evidence="8">
    <location>
        <begin position="62"/>
        <end position="81"/>
    </location>
</feature>
<evidence type="ECO:0000259" key="9">
    <source>
        <dbReference type="Pfam" id="PF00122"/>
    </source>
</evidence>
<sequence>MTENAYKNSKEKNIRSLITRYRDFLLDPGTLFTMASGLILIIAIVAYPQNMLSDSNSTDEGNWLYLLSALIGSSFIWWSAYQGVKERDFTADIPVTIATIAAIAIGQYSAAAVVAVLLLLGGMLEELVSARAGKALESLAKLLPDRVTVRRDGHDIVVSLEDVQVGDTILVKSGERIAVDGTILSGTASVNQAAITGESLPVEKQSGDTVFAGTLNETGAMEILATKVGKETTLGQIHRLIEEAQTQKPKIERLLNRHAKVYTPTAIILGGLLWWWSGDLTRAITMLIVFCPCVMVLATPTALVASVGNAALRGNLIKKGATVESMAGIDTVIFDKTGTLTHGEPKLSGIIPLKNNDENDLLLLAATAEKFSEHPLGKAVVRAAEEKGFPVPDPEFFESVSGVGINVKTSGKNIFIGSPKQISGLDFSISDKVEENIAKQSQSGHNAVLMGIDNEIAGLLIFEDKIRPESEKSVKDLHKLGIKTIMVTGDSKAVAERIAKILGIDEVHAEVMPQEKVEIVKRLQLEGHKVIFVGDGVNDGPALVTADVGVAMGLTGTDVAIETAEVGLLSDDLLKISYLINISRKAIKTIWQNVAFSLSVLSVAVVLTIPGILTPITGALLHELSSIPVIMNSARLITYEPKD</sequence>
<dbReference type="NCBIfam" id="TIGR01511">
    <property type="entry name" value="ATPase-IB1_Cu"/>
    <property type="match status" value="1"/>
</dbReference>
<dbReference type="NCBIfam" id="TIGR01525">
    <property type="entry name" value="ATPase-IB_hvy"/>
    <property type="match status" value="1"/>
</dbReference>
<dbReference type="EMBL" id="CP009506">
    <property type="protein sequence ID" value="AKB29563.1"/>
    <property type="molecule type" value="Genomic_DNA"/>
</dbReference>
<dbReference type="SFLD" id="SFLDF00027">
    <property type="entry name" value="p-type_atpase"/>
    <property type="match status" value="1"/>
</dbReference>
<keyword evidence="7 8" id="KW-0472">Membrane</keyword>
<comment type="subcellular location">
    <subcellularLocation>
        <location evidence="1">Membrane</location>
    </subcellularLocation>
</comment>
<dbReference type="GO" id="GO:0016020">
    <property type="term" value="C:membrane"/>
    <property type="evidence" value="ECO:0007669"/>
    <property type="project" value="UniProtKB-SubCell"/>
</dbReference>
<dbReference type="SFLD" id="SFLDG00002">
    <property type="entry name" value="C1.7:_P-type_atpase_like"/>
    <property type="match status" value="1"/>
</dbReference>
<dbReference type="SFLD" id="SFLDS00003">
    <property type="entry name" value="Haloacid_Dehalogenase"/>
    <property type="match status" value="1"/>
</dbReference>
<dbReference type="KEGG" id="msw:MSSIT_2844"/>
<proteinExistence type="inferred from homology"/>
<dbReference type="EC" id="3.6.3.3" evidence="10"/>
<feature type="transmembrane region" description="Helical" evidence="8">
    <location>
        <begin position="31"/>
        <end position="50"/>
    </location>
</feature>
<keyword evidence="6 8" id="KW-1133">Transmembrane helix</keyword>